<dbReference type="PATRIC" id="fig|1069642.3.peg.3139"/>
<organism evidence="5 6">
    <name type="scientific">Bdellovibrio bacteriovorus str. Tiberius</name>
    <dbReference type="NCBI Taxonomy" id="1069642"/>
    <lineage>
        <taxon>Bacteria</taxon>
        <taxon>Pseudomonadati</taxon>
        <taxon>Bdellovibrionota</taxon>
        <taxon>Bdellovibrionia</taxon>
        <taxon>Bdellovibrionales</taxon>
        <taxon>Pseudobdellovibrionaceae</taxon>
        <taxon>Bdellovibrio</taxon>
    </lineage>
</organism>
<keyword evidence="2 4" id="KW-0732">Signal</keyword>
<comment type="similarity">
    <text evidence="1">Belongs to the bacterial solute-binding protein 1 family.</text>
</comment>
<evidence type="ECO:0000256" key="1">
    <source>
        <dbReference type="ARBA" id="ARBA00008520"/>
    </source>
</evidence>
<feature type="chain" id="PRO_5003913957" evidence="4">
    <location>
        <begin position="25"/>
        <end position="351"/>
    </location>
</feature>
<feature type="binding site" evidence="3">
    <location>
        <position position="228"/>
    </location>
    <ligand>
        <name>Fe cation</name>
        <dbReference type="ChEBI" id="CHEBI:24875"/>
    </ligand>
</feature>
<accession>K7YYQ2</accession>
<dbReference type="RefSeq" id="WP_015092265.1">
    <property type="nucleotide sequence ID" value="NC_019567.1"/>
</dbReference>
<dbReference type="Gene3D" id="3.40.190.10">
    <property type="entry name" value="Periplasmic binding protein-like II"/>
    <property type="match status" value="2"/>
</dbReference>
<sequence>MSSKMMLYAGLLLATVFQSVPAVAADKVTKEEIVVYSARKEELIKPIFDQFTKETGIAVKFLSDDAPKLIARLESEGASSPADILITVDVANLTIAKDKGLFAPVKSTVLEKNVPAIYRDKDNQWFALSKRVRAIFYNKEKVKPEELSTYEDLASPRWKGEILTRSSSHPYNQSLLANIVSVHGVKDAQKWADGFVANLARPPQGGDSDQLKAVAAGEAKLAVANSYYFGRMMVSELPEDKLVAQKVGIFFPNQKAGKGDLTGAHVNISGGGLLKSSKNTKNAQKLLEFLTADHAQNIYAAANKEFPVNPAVKADAVLAAWGPYKNEGTNLSVWANHSKDATRIADKAGWK</sequence>
<reference evidence="5 6" key="1">
    <citation type="journal article" date="2012" name="BMC Genomics">
        <title>Genome analysis of a simultaneously predatory and prey-independent, novel Bdellovibrio bacteriovorus from the River Tiber, supports in silico predictions of both ancient and recent lateral gene transfer from diverse bacteria.</title>
        <authorList>
            <person name="Hobley L."/>
            <person name="Lerner T.R."/>
            <person name="Williams L.E."/>
            <person name="Lambert C."/>
            <person name="Till R."/>
            <person name="Milner D.S."/>
            <person name="Basford S.M."/>
            <person name="Capeness M.J."/>
            <person name="Fenton A.K."/>
            <person name="Atterbury R.J."/>
            <person name="Harris M.A."/>
            <person name="Sockett R.E."/>
        </authorList>
    </citation>
    <scope>NUCLEOTIDE SEQUENCE [LARGE SCALE GENOMIC DNA]</scope>
    <source>
        <strain evidence="5 6">Tiberius</strain>
    </source>
</reference>
<name>K7YYQ2_BDEBC</name>
<dbReference type="HOGENOM" id="CLU_026974_2_1_7"/>
<feature type="binding site" evidence="3">
    <location>
        <position position="227"/>
    </location>
    <ligand>
        <name>Fe cation</name>
        <dbReference type="ChEBI" id="CHEBI:24875"/>
    </ligand>
</feature>
<dbReference type="Proteomes" id="UP000010074">
    <property type="component" value="Chromosome"/>
</dbReference>
<feature type="signal peptide" evidence="4">
    <location>
        <begin position="1"/>
        <end position="24"/>
    </location>
</feature>
<dbReference type="GO" id="GO:0046872">
    <property type="term" value="F:metal ion binding"/>
    <property type="evidence" value="ECO:0007669"/>
    <property type="project" value="UniProtKB-KW"/>
</dbReference>
<dbReference type="STRING" id="1069642.Bdt_3173"/>
<dbReference type="PANTHER" id="PTHR30006:SF15">
    <property type="entry name" value="IRON-UTILIZATION PERIPLASMIC PROTEIN"/>
    <property type="match status" value="1"/>
</dbReference>
<evidence type="ECO:0000256" key="4">
    <source>
        <dbReference type="SAM" id="SignalP"/>
    </source>
</evidence>
<dbReference type="InterPro" id="IPR006059">
    <property type="entry name" value="SBP"/>
</dbReference>
<dbReference type="SUPFAM" id="SSF53850">
    <property type="entry name" value="Periplasmic binding protein-like II"/>
    <property type="match status" value="1"/>
</dbReference>
<dbReference type="AlphaFoldDB" id="K7YYQ2"/>
<dbReference type="PANTHER" id="PTHR30006">
    <property type="entry name" value="THIAMINE-BINDING PERIPLASMIC PROTEIN-RELATED"/>
    <property type="match status" value="1"/>
</dbReference>
<keyword evidence="3" id="KW-0408">Iron</keyword>
<evidence type="ECO:0000313" key="5">
    <source>
        <dbReference type="EMBL" id="AFY02848.1"/>
    </source>
</evidence>
<keyword evidence="3" id="KW-0479">Metal-binding</keyword>
<dbReference type="EMBL" id="CP002930">
    <property type="protein sequence ID" value="AFY02848.1"/>
    <property type="molecule type" value="Genomic_DNA"/>
</dbReference>
<protein>
    <submittedName>
        <fullName evidence="5">Putative iron ABC transporter</fullName>
    </submittedName>
</protein>
<gene>
    <name evidence="5" type="primary">futA</name>
    <name evidence="5" type="ORF">Bdt_3173</name>
</gene>
<proteinExistence type="inferred from homology"/>
<dbReference type="KEGG" id="bbat:Bdt_3173"/>
<dbReference type="GO" id="GO:0030288">
    <property type="term" value="C:outer membrane-bounded periplasmic space"/>
    <property type="evidence" value="ECO:0007669"/>
    <property type="project" value="TreeGrafter"/>
</dbReference>
<dbReference type="InterPro" id="IPR026045">
    <property type="entry name" value="Ferric-bd"/>
</dbReference>
<evidence type="ECO:0000313" key="6">
    <source>
        <dbReference type="Proteomes" id="UP000010074"/>
    </source>
</evidence>
<dbReference type="PIRSF" id="PIRSF002825">
    <property type="entry name" value="CfbpA"/>
    <property type="match status" value="1"/>
</dbReference>
<dbReference type="Pfam" id="PF13416">
    <property type="entry name" value="SBP_bac_8"/>
    <property type="match status" value="1"/>
</dbReference>
<evidence type="ECO:0000256" key="2">
    <source>
        <dbReference type="ARBA" id="ARBA00022729"/>
    </source>
</evidence>
<evidence type="ECO:0000256" key="3">
    <source>
        <dbReference type="PIRSR" id="PIRSR002825-1"/>
    </source>
</evidence>